<evidence type="ECO:0000256" key="2">
    <source>
        <dbReference type="ARBA" id="ARBA00022679"/>
    </source>
</evidence>
<dbReference type="PROSITE" id="PS01184">
    <property type="entry name" value="UBIE_2"/>
    <property type="match status" value="1"/>
</dbReference>
<evidence type="ECO:0000259" key="4">
    <source>
        <dbReference type="Pfam" id="PF08241"/>
    </source>
</evidence>
<organism evidence="5 6">
    <name type="scientific">Pseudomonas saponiphila</name>
    <dbReference type="NCBI Taxonomy" id="556534"/>
    <lineage>
        <taxon>Bacteria</taxon>
        <taxon>Pseudomonadati</taxon>
        <taxon>Pseudomonadota</taxon>
        <taxon>Gammaproteobacteria</taxon>
        <taxon>Pseudomonadales</taxon>
        <taxon>Pseudomonadaceae</taxon>
        <taxon>Pseudomonas</taxon>
    </lineage>
</organism>
<dbReference type="SUPFAM" id="SSF53335">
    <property type="entry name" value="S-adenosyl-L-methionine-dependent methyltransferases"/>
    <property type="match status" value="1"/>
</dbReference>
<name>A0A1H4W2Z3_9PSED</name>
<dbReference type="InterPro" id="IPR023576">
    <property type="entry name" value="UbiE/COQ5_MeTrFase_CS"/>
</dbReference>
<dbReference type="GO" id="GO:0032259">
    <property type="term" value="P:methylation"/>
    <property type="evidence" value="ECO:0007669"/>
    <property type="project" value="UniProtKB-KW"/>
</dbReference>
<dbReference type="EMBL" id="FNTJ01000002">
    <property type="protein sequence ID" value="SEC87480.1"/>
    <property type="molecule type" value="Genomic_DNA"/>
</dbReference>
<dbReference type="InterPro" id="IPR050508">
    <property type="entry name" value="Methyltransf_Superfamily"/>
</dbReference>
<keyword evidence="3" id="KW-0949">S-adenosyl-L-methionine</keyword>
<evidence type="ECO:0000313" key="6">
    <source>
        <dbReference type="Proteomes" id="UP000198982"/>
    </source>
</evidence>
<reference evidence="6" key="1">
    <citation type="submission" date="2016-10" db="EMBL/GenBank/DDBJ databases">
        <authorList>
            <person name="Varghese N."/>
            <person name="Submissions S."/>
        </authorList>
    </citation>
    <scope>NUCLEOTIDE SEQUENCE [LARGE SCALE GENOMIC DNA]</scope>
    <source>
        <strain evidence="6">DSM 9751</strain>
    </source>
</reference>
<evidence type="ECO:0000256" key="3">
    <source>
        <dbReference type="ARBA" id="ARBA00022691"/>
    </source>
</evidence>
<evidence type="ECO:0000313" key="5">
    <source>
        <dbReference type="EMBL" id="SEC87480.1"/>
    </source>
</evidence>
<proteinExistence type="predicted"/>
<dbReference type="InterPro" id="IPR029063">
    <property type="entry name" value="SAM-dependent_MTases_sf"/>
</dbReference>
<keyword evidence="1 5" id="KW-0489">Methyltransferase</keyword>
<gene>
    <name evidence="5" type="ORF">SAMN05216178_5210</name>
</gene>
<evidence type="ECO:0000256" key="1">
    <source>
        <dbReference type="ARBA" id="ARBA00022603"/>
    </source>
</evidence>
<dbReference type="Gene3D" id="3.40.50.150">
    <property type="entry name" value="Vaccinia Virus protein VP39"/>
    <property type="match status" value="1"/>
</dbReference>
<dbReference type="AlphaFoldDB" id="A0A1H4W2Z3"/>
<dbReference type="Pfam" id="PF08241">
    <property type="entry name" value="Methyltransf_11"/>
    <property type="match status" value="1"/>
</dbReference>
<dbReference type="GO" id="GO:0008757">
    <property type="term" value="F:S-adenosylmethionine-dependent methyltransferase activity"/>
    <property type="evidence" value="ECO:0007669"/>
    <property type="project" value="InterPro"/>
</dbReference>
<dbReference type="PANTHER" id="PTHR42912">
    <property type="entry name" value="METHYLTRANSFERASE"/>
    <property type="match status" value="1"/>
</dbReference>
<protein>
    <submittedName>
        <fullName evidence="5">Methyltransferase domain-containing protein</fullName>
    </submittedName>
</protein>
<keyword evidence="2 5" id="KW-0808">Transferase</keyword>
<feature type="domain" description="Methyltransferase type 11" evidence="4">
    <location>
        <begin position="56"/>
        <end position="153"/>
    </location>
</feature>
<accession>A0A1H4W2Z3</accession>
<dbReference type="CDD" id="cd02440">
    <property type="entry name" value="AdoMet_MTases"/>
    <property type="match status" value="1"/>
</dbReference>
<dbReference type="Proteomes" id="UP000198982">
    <property type="component" value="Unassembled WGS sequence"/>
</dbReference>
<sequence length="253" mass="28974">MSEQSSQYLSPSYVEETRFGFWFLRSHTWQHHVLRVAINDLRSLFDGEPPAHPVLLDAGCGQGKSFQHLRQVFAPQRLIGIDADPHSLKLSAEEAQRQQLPVELIGSDCATLQLADASVDLLFCHQTFHHLVEQEKALAEFYRVLKPGGYLLFAESTEAYIDTWVIRWLFRHPMHVQKSAAEYLQMIRRQGFEFGPQNVSYPYLWWSRAKDFGLLERLGLRQPPPVGQREETLVNVVARKPLEPAAVEEGLPA</sequence>
<dbReference type="InterPro" id="IPR013216">
    <property type="entry name" value="Methyltransf_11"/>
</dbReference>
<dbReference type="RefSeq" id="WP_092318924.1">
    <property type="nucleotide sequence ID" value="NZ_FNTJ01000002.1"/>
</dbReference>
<keyword evidence="6" id="KW-1185">Reference proteome</keyword>